<proteinExistence type="predicted"/>
<dbReference type="InterPro" id="IPR050229">
    <property type="entry name" value="GlpE_sulfurtransferase"/>
</dbReference>
<dbReference type="InterPro" id="IPR001763">
    <property type="entry name" value="Rhodanese-like_dom"/>
</dbReference>
<dbReference type="EMBL" id="BDFE01000020">
    <property type="protein sequence ID" value="GAU09816.1"/>
    <property type="molecule type" value="Genomic_DNA"/>
</dbReference>
<evidence type="ECO:0000313" key="3">
    <source>
        <dbReference type="Proteomes" id="UP000095200"/>
    </source>
</evidence>
<comment type="caution">
    <text evidence="2">The sequence shown here is derived from an EMBL/GenBank/DDBJ whole genome shotgun (WGS) entry which is preliminary data.</text>
</comment>
<organism evidence="2 3">
    <name type="scientific">Desulfoplanes formicivorans</name>
    <dbReference type="NCBI Taxonomy" id="1592317"/>
    <lineage>
        <taxon>Bacteria</taxon>
        <taxon>Pseudomonadati</taxon>
        <taxon>Thermodesulfobacteriota</taxon>
        <taxon>Desulfovibrionia</taxon>
        <taxon>Desulfovibrionales</taxon>
        <taxon>Desulfoplanaceae</taxon>
        <taxon>Desulfoplanes</taxon>
    </lineage>
</organism>
<dbReference type="InterPro" id="IPR036873">
    <property type="entry name" value="Rhodanese-like_dom_sf"/>
</dbReference>
<dbReference type="Gene3D" id="3.40.250.10">
    <property type="entry name" value="Rhodanese-like domain"/>
    <property type="match status" value="1"/>
</dbReference>
<dbReference type="AlphaFoldDB" id="A0A194ALA4"/>
<dbReference type="PANTHER" id="PTHR43031">
    <property type="entry name" value="FAD-DEPENDENT OXIDOREDUCTASE"/>
    <property type="match status" value="1"/>
</dbReference>
<dbReference type="SUPFAM" id="SSF52821">
    <property type="entry name" value="Rhodanese/Cell cycle control phosphatase"/>
    <property type="match status" value="1"/>
</dbReference>
<dbReference type="SMART" id="SM00450">
    <property type="entry name" value="RHOD"/>
    <property type="match status" value="1"/>
</dbReference>
<dbReference type="STRING" id="1592317.DPF_2550"/>
<gene>
    <name evidence="2" type="ORF">DPF_2550</name>
</gene>
<dbReference type="CDD" id="cd00158">
    <property type="entry name" value="RHOD"/>
    <property type="match status" value="1"/>
</dbReference>
<dbReference type="PANTHER" id="PTHR43031:SF17">
    <property type="entry name" value="SULFURTRANSFERASE YTWF-RELATED"/>
    <property type="match status" value="1"/>
</dbReference>
<dbReference type="Proteomes" id="UP000095200">
    <property type="component" value="Unassembled WGS sequence"/>
</dbReference>
<dbReference type="OrthoDB" id="9807812at2"/>
<reference evidence="3" key="1">
    <citation type="submission" date="2016-06" db="EMBL/GenBank/DDBJ databases">
        <title>Draft genome sequence of Desulfoplanes formicivorans strain Pf12B.</title>
        <authorList>
            <person name="Watanabe M."/>
            <person name="Kojima H."/>
            <person name="Fukui M."/>
        </authorList>
    </citation>
    <scope>NUCLEOTIDE SEQUENCE [LARGE SCALE GENOMIC DNA]</scope>
    <source>
        <strain evidence="3">Pf12B</strain>
    </source>
</reference>
<evidence type="ECO:0000259" key="1">
    <source>
        <dbReference type="PROSITE" id="PS50206"/>
    </source>
</evidence>
<evidence type="ECO:0000313" key="2">
    <source>
        <dbReference type="EMBL" id="GAU09816.1"/>
    </source>
</evidence>
<protein>
    <submittedName>
        <fullName evidence="2">Rhodanese</fullName>
    </submittedName>
</protein>
<keyword evidence="3" id="KW-1185">Reference proteome</keyword>
<feature type="domain" description="Rhodanese" evidence="1">
    <location>
        <begin position="33"/>
        <end position="117"/>
    </location>
</feature>
<dbReference type="Pfam" id="PF00581">
    <property type="entry name" value="Rhodanese"/>
    <property type="match status" value="1"/>
</dbReference>
<dbReference type="PROSITE" id="PS50206">
    <property type="entry name" value="RHODANESE_3"/>
    <property type="match status" value="1"/>
</dbReference>
<name>A0A194ALA4_9BACT</name>
<accession>A0A194ALA4</accession>
<dbReference type="RefSeq" id="WP_069860048.1">
    <property type="nucleotide sequence ID" value="NZ_BDFE01000020.1"/>
</dbReference>
<sequence>MQACEDILRDMDFTFFATGEYGMTMAEALPLIGNDHFLFLDVRAREEVDHLQFPFAKHIPLNEIPDRLDEIPRDKFIIPFCATAFRAAMCYLYLLSKGYEEVKGLTSGTDAMAASLKPGPLAKIVA</sequence>